<accession>A0A9W6SJH3</accession>
<dbReference type="Gene3D" id="3.40.50.300">
    <property type="entry name" value="P-loop containing nucleotide triphosphate hydrolases"/>
    <property type="match status" value="1"/>
</dbReference>
<keyword evidence="6" id="KW-0418">Kinase</keyword>
<sequence length="211" mass="23239">MDDTEPRGAVIALVGMDGVGKTTQARRLTARLAERGIPADYHLAASGRRVLSNMAKRLGAGDSVELLGANLALRAETAMRRLNLSWSLRADLLIADRYSYCQFARTRMLCPEIEPWVRKAMRGIPRPAITLFLDMPPELASDRVTKRGIDDEPVERLRALSAAYRSLPEFETFTLVDATGTAEDVGVRIDAWVDKLLETGELGLPDLDESG</sequence>
<keyword evidence="3" id="KW-0547">Nucleotide-binding</keyword>
<evidence type="ECO:0000313" key="7">
    <source>
        <dbReference type="Proteomes" id="UP001165079"/>
    </source>
</evidence>
<dbReference type="GO" id="GO:0006235">
    <property type="term" value="P:dTTP biosynthetic process"/>
    <property type="evidence" value="ECO:0007669"/>
    <property type="project" value="TreeGrafter"/>
</dbReference>
<dbReference type="GO" id="GO:0006233">
    <property type="term" value="P:dTDP biosynthetic process"/>
    <property type="evidence" value="ECO:0007669"/>
    <property type="project" value="TreeGrafter"/>
</dbReference>
<evidence type="ECO:0000256" key="1">
    <source>
        <dbReference type="ARBA" id="ARBA00009776"/>
    </source>
</evidence>
<dbReference type="PANTHER" id="PTHR10344:SF4">
    <property type="entry name" value="UMP-CMP KINASE 2, MITOCHONDRIAL"/>
    <property type="match status" value="1"/>
</dbReference>
<dbReference type="InterPro" id="IPR027417">
    <property type="entry name" value="P-loop_NTPase"/>
</dbReference>
<proteinExistence type="inferred from homology"/>
<gene>
    <name evidence="6" type="primary">tmk</name>
    <name evidence="6" type="ORF">Afil01_05830</name>
</gene>
<dbReference type="EMBL" id="BSTX01000001">
    <property type="protein sequence ID" value="GLZ75776.1"/>
    <property type="molecule type" value="Genomic_DNA"/>
</dbReference>
<comment type="similarity">
    <text evidence="1">Belongs to the thymidylate kinase family.</text>
</comment>
<comment type="caution">
    <text evidence="6">The sequence shown here is derived from an EMBL/GenBank/DDBJ whole genome shotgun (WGS) entry which is preliminary data.</text>
</comment>
<evidence type="ECO:0000256" key="3">
    <source>
        <dbReference type="ARBA" id="ARBA00022741"/>
    </source>
</evidence>
<dbReference type="RefSeq" id="WP_285661001.1">
    <property type="nucleotide sequence ID" value="NZ_BSTX01000001.1"/>
</dbReference>
<dbReference type="PANTHER" id="PTHR10344">
    <property type="entry name" value="THYMIDYLATE KINASE"/>
    <property type="match status" value="1"/>
</dbReference>
<keyword evidence="6" id="KW-0808">Transferase</keyword>
<name>A0A9W6SJH3_9ACTN</name>
<reference evidence="6" key="1">
    <citation type="submission" date="2023-03" db="EMBL/GenBank/DDBJ databases">
        <title>Actinorhabdospora filicis NBRC 111898.</title>
        <authorList>
            <person name="Ichikawa N."/>
            <person name="Sato H."/>
            <person name="Tonouchi N."/>
        </authorList>
    </citation>
    <scope>NUCLEOTIDE SEQUENCE</scope>
    <source>
        <strain evidence="6">NBRC 111898</strain>
    </source>
</reference>
<keyword evidence="4" id="KW-0067">ATP-binding</keyword>
<dbReference type="Proteomes" id="UP001165079">
    <property type="component" value="Unassembled WGS sequence"/>
</dbReference>
<evidence type="ECO:0000259" key="5">
    <source>
        <dbReference type="Pfam" id="PF02223"/>
    </source>
</evidence>
<dbReference type="SUPFAM" id="SSF52540">
    <property type="entry name" value="P-loop containing nucleoside triphosphate hydrolases"/>
    <property type="match status" value="1"/>
</dbReference>
<evidence type="ECO:0000256" key="2">
    <source>
        <dbReference type="ARBA" id="ARBA00017144"/>
    </source>
</evidence>
<dbReference type="InterPro" id="IPR039430">
    <property type="entry name" value="Thymidylate_kin-like_dom"/>
</dbReference>
<feature type="domain" description="Thymidylate kinase-like" evidence="5">
    <location>
        <begin position="15"/>
        <end position="185"/>
    </location>
</feature>
<dbReference type="GO" id="GO:0005737">
    <property type="term" value="C:cytoplasm"/>
    <property type="evidence" value="ECO:0007669"/>
    <property type="project" value="TreeGrafter"/>
</dbReference>
<protein>
    <recommendedName>
        <fullName evidence="2">Thymidylate kinase</fullName>
    </recommendedName>
</protein>
<dbReference type="GO" id="GO:0005524">
    <property type="term" value="F:ATP binding"/>
    <property type="evidence" value="ECO:0007669"/>
    <property type="project" value="UniProtKB-KW"/>
</dbReference>
<keyword evidence="7" id="KW-1185">Reference proteome</keyword>
<organism evidence="6 7">
    <name type="scientific">Actinorhabdospora filicis</name>
    <dbReference type="NCBI Taxonomy" id="1785913"/>
    <lineage>
        <taxon>Bacteria</taxon>
        <taxon>Bacillati</taxon>
        <taxon>Actinomycetota</taxon>
        <taxon>Actinomycetes</taxon>
        <taxon>Micromonosporales</taxon>
        <taxon>Micromonosporaceae</taxon>
        <taxon>Actinorhabdospora</taxon>
    </lineage>
</organism>
<evidence type="ECO:0000256" key="4">
    <source>
        <dbReference type="ARBA" id="ARBA00022840"/>
    </source>
</evidence>
<evidence type="ECO:0000313" key="6">
    <source>
        <dbReference type="EMBL" id="GLZ75776.1"/>
    </source>
</evidence>
<dbReference type="AlphaFoldDB" id="A0A9W6SJH3"/>
<dbReference type="Pfam" id="PF02223">
    <property type="entry name" value="Thymidylate_kin"/>
    <property type="match status" value="1"/>
</dbReference>
<dbReference type="GO" id="GO:0006227">
    <property type="term" value="P:dUDP biosynthetic process"/>
    <property type="evidence" value="ECO:0007669"/>
    <property type="project" value="TreeGrafter"/>
</dbReference>
<dbReference type="GO" id="GO:0004798">
    <property type="term" value="F:dTMP kinase activity"/>
    <property type="evidence" value="ECO:0007669"/>
    <property type="project" value="TreeGrafter"/>
</dbReference>